<dbReference type="NCBIfam" id="TIGR02206">
    <property type="entry name" value="intg_mem_TP0381"/>
    <property type="match status" value="1"/>
</dbReference>
<feature type="transmembrane region" description="Helical" evidence="1">
    <location>
        <begin position="154"/>
        <end position="171"/>
    </location>
</feature>
<feature type="transmembrane region" description="Helical" evidence="1">
    <location>
        <begin position="71"/>
        <end position="88"/>
    </location>
</feature>
<feature type="transmembrane region" description="Helical" evidence="1">
    <location>
        <begin position="6"/>
        <end position="27"/>
    </location>
</feature>
<protein>
    <submittedName>
        <fullName evidence="2">TIGR02206 family membrane protein</fullName>
    </submittedName>
</protein>
<keyword evidence="3" id="KW-1185">Reference proteome</keyword>
<feature type="transmembrane region" description="Helical" evidence="1">
    <location>
        <begin position="198"/>
        <end position="220"/>
    </location>
</feature>
<evidence type="ECO:0000313" key="2">
    <source>
        <dbReference type="EMBL" id="MFD1781056.1"/>
    </source>
</evidence>
<feature type="transmembrane region" description="Helical" evidence="1">
    <location>
        <begin position="123"/>
        <end position="142"/>
    </location>
</feature>
<dbReference type="InterPro" id="IPR011737">
    <property type="entry name" value="CHP02206_TP0381"/>
</dbReference>
<feature type="transmembrane region" description="Helical" evidence="1">
    <location>
        <begin position="93"/>
        <end position="111"/>
    </location>
</feature>
<organism evidence="2 3">
    <name type="scientific">Fredinandcohnia salidurans</name>
    <dbReference type="NCBI Taxonomy" id="2595041"/>
    <lineage>
        <taxon>Bacteria</taxon>
        <taxon>Bacillati</taxon>
        <taxon>Bacillota</taxon>
        <taxon>Bacilli</taxon>
        <taxon>Bacillales</taxon>
        <taxon>Bacillaceae</taxon>
        <taxon>Fredinandcohnia</taxon>
    </lineage>
</organism>
<keyword evidence="1" id="KW-1133">Transmembrane helix</keyword>
<evidence type="ECO:0000256" key="1">
    <source>
        <dbReference type="SAM" id="Phobius"/>
    </source>
</evidence>
<dbReference type="Proteomes" id="UP001597227">
    <property type="component" value="Unassembled WGS sequence"/>
</dbReference>
<dbReference type="Pfam" id="PF14808">
    <property type="entry name" value="TMEM164"/>
    <property type="match status" value="1"/>
</dbReference>
<keyword evidence="1" id="KW-0812">Transmembrane</keyword>
<evidence type="ECO:0000313" key="3">
    <source>
        <dbReference type="Proteomes" id="UP001597227"/>
    </source>
</evidence>
<dbReference type="RefSeq" id="WP_388041400.1">
    <property type="nucleotide sequence ID" value="NZ_JBHUEK010000031.1"/>
</dbReference>
<reference evidence="3" key="1">
    <citation type="journal article" date="2019" name="Int. J. Syst. Evol. Microbiol.">
        <title>The Global Catalogue of Microorganisms (GCM) 10K type strain sequencing project: providing services to taxonomists for standard genome sequencing and annotation.</title>
        <authorList>
            <consortium name="The Broad Institute Genomics Platform"/>
            <consortium name="The Broad Institute Genome Sequencing Center for Infectious Disease"/>
            <person name="Wu L."/>
            <person name="Ma J."/>
        </authorList>
    </citation>
    <scope>NUCLEOTIDE SEQUENCE [LARGE SCALE GENOMIC DNA]</scope>
    <source>
        <strain evidence="3">CCUG 15531</strain>
    </source>
</reference>
<feature type="transmembrane region" description="Helical" evidence="1">
    <location>
        <begin position="39"/>
        <end position="59"/>
    </location>
</feature>
<gene>
    <name evidence="2" type="ORF">ACFSFW_20590</name>
</gene>
<dbReference type="EMBL" id="JBHUEK010000031">
    <property type="protein sequence ID" value="MFD1781056.1"/>
    <property type="molecule type" value="Genomic_DNA"/>
</dbReference>
<keyword evidence="1" id="KW-0472">Membrane</keyword>
<sequence length="225" mass="26101">MGDPFQWLSLSHVVMLGLLFASGILLFMFRTKLTKRKSAIRYSLAFFLLASELSLYIWYLKTGVWDPVDSLPFQLCSISLLLSIIMLLTRKLFLFEITYFLGIGGAMQAMLTPELAYDFPHYRYFHFFLAHIAIILASLYMIWFENCRPTIKSIWKAFAALNVIAIVVFFINKATGGNYMFLARKPINPSLIDILGPYPWYILSLEIVALFMFIILYLPFIRKKN</sequence>
<accession>A0ABW4MTS4</accession>
<name>A0ABW4MTS4_9BACI</name>
<comment type="caution">
    <text evidence="2">The sequence shown here is derived from an EMBL/GenBank/DDBJ whole genome shotgun (WGS) entry which is preliminary data.</text>
</comment>
<proteinExistence type="predicted"/>